<dbReference type="PANTHER" id="PTHR48043">
    <property type="entry name" value="EG:EG0003.4 PROTEIN-RELATED"/>
    <property type="match status" value="1"/>
</dbReference>
<reference evidence="6" key="1">
    <citation type="journal article" date="2023" name="IScience">
        <title>Live-bearing cockroach genome reveals convergent evolutionary mechanisms linked to viviparity in insects and beyond.</title>
        <authorList>
            <person name="Fouks B."/>
            <person name="Harrison M.C."/>
            <person name="Mikhailova A.A."/>
            <person name="Marchal E."/>
            <person name="English S."/>
            <person name="Carruthers M."/>
            <person name="Jennings E.C."/>
            <person name="Chiamaka E.L."/>
            <person name="Frigard R.A."/>
            <person name="Pippel M."/>
            <person name="Attardo G.M."/>
            <person name="Benoit J.B."/>
            <person name="Bornberg-Bauer E."/>
            <person name="Tobe S.S."/>
        </authorList>
    </citation>
    <scope>NUCLEOTIDE SEQUENCE</scope>
    <source>
        <strain evidence="6">Stay&amp;Tobe</strain>
    </source>
</reference>
<gene>
    <name evidence="6" type="ORF">L9F63_000312</name>
</gene>
<dbReference type="AlphaFoldDB" id="A0AAD8ALX6"/>
<dbReference type="Gene3D" id="3.40.50.2000">
    <property type="entry name" value="Glycogen Phosphorylase B"/>
    <property type="match status" value="1"/>
</dbReference>
<dbReference type="PANTHER" id="PTHR48043:SF159">
    <property type="entry name" value="EG:EG0003.4 PROTEIN-RELATED"/>
    <property type="match status" value="1"/>
</dbReference>
<dbReference type="Pfam" id="PF00201">
    <property type="entry name" value="UDPGT"/>
    <property type="match status" value="1"/>
</dbReference>
<evidence type="ECO:0000313" key="7">
    <source>
        <dbReference type="Proteomes" id="UP001233999"/>
    </source>
</evidence>
<proteinExistence type="inferred from homology"/>
<evidence type="ECO:0000256" key="1">
    <source>
        <dbReference type="ARBA" id="ARBA00009995"/>
    </source>
</evidence>
<evidence type="ECO:0000256" key="3">
    <source>
        <dbReference type="ARBA" id="ARBA00022679"/>
    </source>
</evidence>
<evidence type="ECO:0000256" key="4">
    <source>
        <dbReference type="RuleBase" id="RU003718"/>
    </source>
</evidence>
<evidence type="ECO:0000256" key="2">
    <source>
        <dbReference type="ARBA" id="ARBA00022676"/>
    </source>
</evidence>
<protein>
    <recommendedName>
        <fullName evidence="5">UDP-glucuronosyltransferase</fullName>
        <ecNumber evidence="5">2.4.1.17</ecNumber>
    </recommendedName>
</protein>
<name>A0AAD8ALX6_DIPPU</name>
<keyword evidence="7" id="KW-1185">Reference proteome</keyword>
<evidence type="ECO:0000256" key="5">
    <source>
        <dbReference type="RuleBase" id="RU362059"/>
    </source>
</evidence>
<dbReference type="InterPro" id="IPR035595">
    <property type="entry name" value="UDP_glycos_trans_CS"/>
</dbReference>
<sequence>MTQITGFKPVVSSVAISLVVSSLNVAMAANILSFFPVHPESHRIVKSALMTELASRGHNVTIVSPYEENNALPNYEEIIIKEVLQLSEVFGKNVFKTGKDSGTSKDVALFIWKQGIAICELILRHPQIQQLIHSRDRHFDLIILEAYFGDCFIPFSKKFNAPVIKVSLFSGTPWMYDWIGNPTELSYVPDPYLDYTHKMTFSQRFWNVVTAYFYRIVRTYDHMPTMDSLVRKYYNFSEELPPLWEVELEVTSLSFFNTHFCISYPRPLLPNAINIGGMHLKPPKKLPQDIQTYLDEAKHGVVYFSMGSVLSSAYFPEPIKKAFLEAFSKLKENVLWKFEAESLPGKPENVKIGKWLPQSDILAHPNIKLFITHGGLLSIIEAIDRGVPVIGIPIFGDQKLNIVKTERAGLGIHMDFNNISEESVTWALREVLHNPKYKEQAQKLSKLFRDQPLTPMQQAVFWTEYIIRHKGAPHMRSAALDLTWYQYFLLDVRLLRVFQTKL</sequence>
<dbReference type="GO" id="GO:0015020">
    <property type="term" value="F:glucuronosyltransferase activity"/>
    <property type="evidence" value="ECO:0007669"/>
    <property type="project" value="UniProtKB-EC"/>
</dbReference>
<dbReference type="CDD" id="cd03784">
    <property type="entry name" value="GT1_Gtf-like"/>
    <property type="match status" value="1"/>
</dbReference>
<dbReference type="InterPro" id="IPR050271">
    <property type="entry name" value="UDP-glycosyltransferase"/>
</dbReference>
<feature type="non-terminal residue" evidence="6">
    <location>
        <position position="502"/>
    </location>
</feature>
<dbReference type="InterPro" id="IPR002213">
    <property type="entry name" value="UDP_glucos_trans"/>
</dbReference>
<dbReference type="FunFam" id="3.40.50.2000:FF:000050">
    <property type="entry name" value="UDP-glucuronosyltransferase"/>
    <property type="match status" value="1"/>
</dbReference>
<dbReference type="PROSITE" id="PS00375">
    <property type="entry name" value="UDPGT"/>
    <property type="match status" value="1"/>
</dbReference>
<keyword evidence="2 4" id="KW-0328">Glycosyltransferase</keyword>
<accession>A0AAD8ALX6</accession>
<comment type="catalytic activity">
    <reaction evidence="5">
        <text>glucuronate acceptor + UDP-alpha-D-glucuronate = acceptor beta-D-glucuronoside + UDP + H(+)</text>
        <dbReference type="Rhea" id="RHEA:21032"/>
        <dbReference type="ChEBI" id="CHEBI:15378"/>
        <dbReference type="ChEBI" id="CHEBI:58052"/>
        <dbReference type="ChEBI" id="CHEBI:58223"/>
        <dbReference type="ChEBI" id="CHEBI:132367"/>
        <dbReference type="ChEBI" id="CHEBI:132368"/>
        <dbReference type="EC" id="2.4.1.17"/>
    </reaction>
</comment>
<comment type="caution">
    <text evidence="6">The sequence shown here is derived from an EMBL/GenBank/DDBJ whole genome shotgun (WGS) entry which is preliminary data.</text>
</comment>
<dbReference type="SUPFAM" id="SSF53756">
    <property type="entry name" value="UDP-Glycosyltransferase/glycogen phosphorylase"/>
    <property type="match status" value="1"/>
</dbReference>
<comment type="subcellular location">
    <subcellularLocation>
        <location evidence="5">Membrane</location>
        <topology evidence="5">Single-pass membrane protein</topology>
    </subcellularLocation>
</comment>
<dbReference type="EMBL" id="JASPKZ010000012">
    <property type="protein sequence ID" value="KAJ9601569.1"/>
    <property type="molecule type" value="Genomic_DNA"/>
</dbReference>
<reference evidence="6" key="2">
    <citation type="submission" date="2023-05" db="EMBL/GenBank/DDBJ databases">
        <authorList>
            <person name="Fouks B."/>
        </authorList>
    </citation>
    <scope>NUCLEOTIDE SEQUENCE</scope>
    <source>
        <strain evidence="6">Stay&amp;Tobe</strain>
        <tissue evidence="6">Testes</tissue>
    </source>
</reference>
<organism evidence="6 7">
    <name type="scientific">Diploptera punctata</name>
    <name type="common">Pacific beetle cockroach</name>
    <dbReference type="NCBI Taxonomy" id="6984"/>
    <lineage>
        <taxon>Eukaryota</taxon>
        <taxon>Metazoa</taxon>
        <taxon>Ecdysozoa</taxon>
        <taxon>Arthropoda</taxon>
        <taxon>Hexapoda</taxon>
        <taxon>Insecta</taxon>
        <taxon>Pterygota</taxon>
        <taxon>Neoptera</taxon>
        <taxon>Polyneoptera</taxon>
        <taxon>Dictyoptera</taxon>
        <taxon>Blattodea</taxon>
        <taxon>Blaberoidea</taxon>
        <taxon>Blaberidae</taxon>
        <taxon>Diplopterinae</taxon>
        <taxon>Diploptera</taxon>
    </lineage>
</organism>
<comment type="similarity">
    <text evidence="1 4">Belongs to the UDP-glycosyltransferase family.</text>
</comment>
<dbReference type="Proteomes" id="UP001233999">
    <property type="component" value="Unassembled WGS sequence"/>
</dbReference>
<dbReference type="EC" id="2.4.1.17" evidence="5"/>
<evidence type="ECO:0000313" key="6">
    <source>
        <dbReference type="EMBL" id="KAJ9601569.1"/>
    </source>
</evidence>
<dbReference type="GO" id="GO:0016020">
    <property type="term" value="C:membrane"/>
    <property type="evidence" value="ECO:0007669"/>
    <property type="project" value="UniProtKB-SubCell"/>
</dbReference>
<keyword evidence="3 4" id="KW-0808">Transferase</keyword>